<keyword evidence="1" id="KW-0812">Transmembrane</keyword>
<dbReference type="OrthoDB" id="116480at2"/>
<keyword evidence="3" id="KW-1185">Reference proteome</keyword>
<feature type="transmembrane region" description="Helical" evidence="1">
    <location>
        <begin position="191"/>
        <end position="214"/>
    </location>
</feature>
<dbReference type="EMBL" id="SJZI01000006">
    <property type="protein sequence ID" value="TCJ18225.1"/>
    <property type="molecule type" value="Genomic_DNA"/>
</dbReference>
<reference evidence="2 3" key="1">
    <citation type="submission" date="2019-03" db="EMBL/GenBank/DDBJ databases">
        <authorList>
            <person name="Kim M.K.M."/>
        </authorList>
    </citation>
    <scope>NUCLEOTIDE SEQUENCE [LARGE SCALE GENOMIC DNA]</scope>
    <source>
        <strain evidence="2 3">17J68-12</strain>
    </source>
</reference>
<dbReference type="Proteomes" id="UP000295334">
    <property type="component" value="Unassembled WGS sequence"/>
</dbReference>
<dbReference type="InterPro" id="IPR010539">
    <property type="entry name" value="BaxI_1-like"/>
</dbReference>
<protein>
    <submittedName>
        <fullName evidence="2">Bax inhibitor-1/YccA family protein</fullName>
    </submittedName>
</protein>
<dbReference type="Pfam" id="PF12811">
    <property type="entry name" value="BaxI_1"/>
    <property type="match status" value="1"/>
</dbReference>
<dbReference type="RefSeq" id="WP_131447130.1">
    <property type="nucleotide sequence ID" value="NZ_SJZI01000006.1"/>
</dbReference>
<evidence type="ECO:0000313" key="3">
    <source>
        <dbReference type="Proteomes" id="UP000295334"/>
    </source>
</evidence>
<keyword evidence="1" id="KW-1133">Transmembrane helix</keyword>
<proteinExistence type="predicted"/>
<feature type="transmembrane region" description="Helical" evidence="1">
    <location>
        <begin position="42"/>
        <end position="60"/>
    </location>
</feature>
<dbReference type="PIRSF" id="PIRSF009160">
    <property type="entry name" value="UCP009160"/>
    <property type="match status" value="1"/>
</dbReference>
<dbReference type="PANTHER" id="PTHR41282:SF1">
    <property type="entry name" value="CONSERVED TRANSMEMBRANE PROTEIN-RELATED"/>
    <property type="match status" value="1"/>
</dbReference>
<accession>A0A4R1BLB8</accession>
<gene>
    <name evidence="2" type="ORF">EPD60_04090</name>
</gene>
<evidence type="ECO:0000313" key="2">
    <source>
        <dbReference type="EMBL" id="TCJ18225.1"/>
    </source>
</evidence>
<organism evidence="2 3">
    <name type="scientific">Flaviaesturariibacter flavus</name>
    <dbReference type="NCBI Taxonomy" id="2502780"/>
    <lineage>
        <taxon>Bacteria</taxon>
        <taxon>Pseudomonadati</taxon>
        <taxon>Bacteroidota</taxon>
        <taxon>Chitinophagia</taxon>
        <taxon>Chitinophagales</taxon>
        <taxon>Chitinophagaceae</taxon>
        <taxon>Flaviaestuariibacter</taxon>
    </lineage>
</organism>
<feature type="transmembrane region" description="Helical" evidence="1">
    <location>
        <begin position="66"/>
        <end position="86"/>
    </location>
</feature>
<dbReference type="PANTHER" id="PTHR41282">
    <property type="entry name" value="CONSERVED TRANSMEMBRANE PROTEIN-RELATED"/>
    <property type="match status" value="1"/>
</dbReference>
<keyword evidence="1" id="KW-0472">Membrane</keyword>
<feature type="transmembrane region" description="Helical" evidence="1">
    <location>
        <begin position="157"/>
        <end position="179"/>
    </location>
</feature>
<name>A0A4R1BLB8_9BACT</name>
<evidence type="ECO:0000256" key="1">
    <source>
        <dbReference type="SAM" id="Phobius"/>
    </source>
</evidence>
<feature type="transmembrane region" description="Helical" evidence="1">
    <location>
        <begin position="226"/>
        <end position="243"/>
    </location>
</feature>
<feature type="transmembrane region" description="Helical" evidence="1">
    <location>
        <begin position="98"/>
        <end position="117"/>
    </location>
</feature>
<comment type="caution">
    <text evidence="2">The sequence shown here is derived from an EMBL/GenBank/DDBJ whole genome shotgun (WGS) entry which is preliminary data.</text>
</comment>
<sequence>MSIFKGGNPALNEKTFDNATFSNELEGLNSERMTVRGAAGKFGAMMIMLLLAAAFGWLRIAQSPDATIWMFGSMIVGTILAFVIIFKKEWAPQLALGYALCEGIFLGTVSAIVNTLFEAKYPGIAGQAVLLTLGVAVAMFGLYYFRILKATPIFTKVVLIATMGIAIFYLIDLVLHWTGNGVPFLHDSSPLSIGISLFIVGIAALNFVLDFAMIERGAEAGAPKQFEWYGAFALTVTIVWLYLEMLKLLMKLANRK</sequence>
<feature type="transmembrane region" description="Helical" evidence="1">
    <location>
        <begin position="123"/>
        <end position="145"/>
    </location>
</feature>
<dbReference type="AlphaFoldDB" id="A0A4R1BLB8"/>